<evidence type="ECO:0000313" key="2">
    <source>
        <dbReference type="EMBL" id="JAC27700.1"/>
    </source>
</evidence>
<sequence>MCRLSHNLLVVIACASVAGRSASHREARQKNETKKILCCYQCSCCRTLVIIMRRYEIKQCRLNLNVRHQTGDIAGARLIFEIELIYVFFGRTNGAGTLRERPVDRVEICFSRSSF</sequence>
<accession>A0A023G4A9</accession>
<feature type="chain" id="PRO_5001516329" evidence="1">
    <location>
        <begin position="24"/>
        <end position="115"/>
    </location>
</feature>
<dbReference type="AlphaFoldDB" id="A0A023G4A9"/>
<dbReference type="EMBL" id="GBBM01007718">
    <property type="protein sequence ID" value="JAC27700.1"/>
    <property type="molecule type" value="mRNA"/>
</dbReference>
<protein>
    <submittedName>
        <fullName evidence="2">Putative secreted protein</fullName>
    </submittedName>
</protein>
<organism evidence="2">
    <name type="scientific">Amblyomma triste</name>
    <name type="common">Neotropical tick</name>
    <dbReference type="NCBI Taxonomy" id="251400"/>
    <lineage>
        <taxon>Eukaryota</taxon>
        <taxon>Metazoa</taxon>
        <taxon>Ecdysozoa</taxon>
        <taxon>Arthropoda</taxon>
        <taxon>Chelicerata</taxon>
        <taxon>Arachnida</taxon>
        <taxon>Acari</taxon>
        <taxon>Parasitiformes</taxon>
        <taxon>Ixodida</taxon>
        <taxon>Ixodoidea</taxon>
        <taxon>Ixodidae</taxon>
        <taxon>Amblyomminae</taxon>
        <taxon>Amblyomma</taxon>
    </lineage>
</organism>
<reference evidence="2" key="1">
    <citation type="submission" date="2014-03" db="EMBL/GenBank/DDBJ databases">
        <title>The sialotranscriptome of Amblyomma triste, Amblyomma parvum and Amblyomma cajennense ticks, uncovered by 454-based RNA-seq.</title>
        <authorList>
            <person name="Garcia G.R."/>
            <person name="Gardinassi L.G."/>
            <person name="Ribeiro J.M."/>
            <person name="Anatriello E."/>
            <person name="Ferreira B.R."/>
            <person name="Moreira H.N."/>
            <person name="Mafra C."/>
            <person name="Olegario M.M."/>
            <person name="Szabo P.J."/>
            <person name="Miranda-Santos I.K."/>
            <person name="Maruyama S.R."/>
        </authorList>
    </citation>
    <scope>NUCLEOTIDE SEQUENCE</scope>
    <source>
        <strain evidence="2">Mato Grasso do Sul</strain>
        <tissue evidence="2">Salivary glands</tissue>
    </source>
</reference>
<proteinExistence type="evidence at transcript level"/>
<keyword evidence="1" id="KW-0732">Signal</keyword>
<feature type="signal peptide" evidence="1">
    <location>
        <begin position="1"/>
        <end position="23"/>
    </location>
</feature>
<name>A0A023G4A9_AMBTT</name>
<evidence type="ECO:0000256" key="1">
    <source>
        <dbReference type="SAM" id="SignalP"/>
    </source>
</evidence>